<dbReference type="InterPro" id="IPR004733">
    <property type="entry name" value="PurM_cligase"/>
</dbReference>
<evidence type="ECO:0000256" key="9">
    <source>
        <dbReference type="ARBA" id="ARBA00032931"/>
    </source>
</evidence>
<evidence type="ECO:0000256" key="6">
    <source>
        <dbReference type="ARBA" id="ARBA00022741"/>
    </source>
</evidence>
<dbReference type="Gene3D" id="3.30.1330.10">
    <property type="entry name" value="PurM-like, N-terminal domain"/>
    <property type="match status" value="1"/>
</dbReference>
<dbReference type="GO" id="GO:0004637">
    <property type="term" value="F:phosphoribosylamine-glycine ligase activity"/>
    <property type="evidence" value="ECO:0007669"/>
    <property type="project" value="TreeGrafter"/>
</dbReference>
<dbReference type="GO" id="GO:0004641">
    <property type="term" value="F:phosphoribosylformylglycinamidine cyclo-ligase activity"/>
    <property type="evidence" value="ECO:0007669"/>
    <property type="project" value="UniProtKB-EC"/>
</dbReference>
<keyword evidence="7" id="KW-0067">ATP-binding</keyword>
<evidence type="ECO:0000256" key="1">
    <source>
        <dbReference type="ARBA" id="ARBA00004686"/>
    </source>
</evidence>
<reference evidence="14 15" key="1">
    <citation type="journal article" date="2016" name="Nat. Commun.">
        <title>Thousands of microbial genomes shed light on interconnected biogeochemical processes in an aquifer system.</title>
        <authorList>
            <person name="Anantharaman K."/>
            <person name="Brown C.T."/>
            <person name="Hug L.A."/>
            <person name="Sharon I."/>
            <person name="Castelle C.J."/>
            <person name="Probst A.J."/>
            <person name="Thomas B.C."/>
            <person name="Singh A."/>
            <person name="Wilkins M.J."/>
            <person name="Karaoz U."/>
            <person name="Brodie E.L."/>
            <person name="Williams K.H."/>
            <person name="Hubbard S.S."/>
            <person name="Banfield J.F."/>
        </authorList>
    </citation>
    <scope>NUCLEOTIDE SEQUENCE [LARGE SCALE GENOMIC DNA]</scope>
</reference>
<dbReference type="InterPro" id="IPR036921">
    <property type="entry name" value="PurM-like_N_sf"/>
</dbReference>
<dbReference type="InterPro" id="IPR036676">
    <property type="entry name" value="PurM-like_C_sf"/>
</dbReference>
<dbReference type="GO" id="GO:0005829">
    <property type="term" value="C:cytosol"/>
    <property type="evidence" value="ECO:0007669"/>
    <property type="project" value="TreeGrafter"/>
</dbReference>
<keyword evidence="5" id="KW-0436">Ligase</keyword>
<dbReference type="EMBL" id="MFDE01000014">
    <property type="protein sequence ID" value="OGE38738.1"/>
    <property type="molecule type" value="Genomic_DNA"/>
</dbReference>
<evidence type="ECO:0000256" key="7">
    <source>
        <dbReference type="ARBA" id="ARBA00022840"/>
    </source>
</evidence>
<dbReference type="GO" id="GO:0046084">
    <property type="term" value="P:adenine biosynthetic process"/>
    <property type="evidence" value="ECO:0007669"/>
    <property type="project" value="TreeGrafter"/>
</dbReference>
<evidence type="ECO:0000313" key="15">
    <source>
        <dbReference type="Proteomes" id="UP000176527"/>
    </source>
</evidence>
<feature type="domain" description="PurM-like N-terminal" evidence="12">
    <location>
        <begin position="70"/>
        <end position="165"/>
    </location>
</feature>
<evidence type="ECO:0000256" key="4">
    <source>
        <dbReference type="ARBA" id="ARBA00020367"/>
    </source>
</evidence>
<comment type="catalytic activity">
    <reaction evidence="11">
        <text>2-formamido-N(1)-(5-O-phospho-beta-D-ribosyl)acetamidine + ATP = 5-amino-1-(5-phospho-beta-D-ribosyl)imidazole + ADP + phosphate + H(+)</text>
        <dbReference type="Rhea" id="RHEA:23032"/>
        <dbReference type="ChEBI" id="CHEBI:15378"/>
        <dbReference type="ChEBI" id="CHEBI:30616"/>
        <dbReference type="ChEBI" id="CHEBI:43474"/>
        <dbReference type="ChEBI" id="CHEBI:137981"/>
        <dbReference type="ChEBI" id="CHEBI:147287"/>
        <dbReference type="ChEBI" id="CHEBI:456216"/>
        <dbReference type="EC" id="6.3.3.1"/>
    </reaction>
</comment>
<dbReference type="Pfam" id="PF00586">
    <property type="entry name" value="AIRS"/>
    <property type="match status" value="1"/>
</dbReference>
<dbReference type="GO" id="GO:0005524">
    <property type="term" value="F:ATP binding"/>
    <property type="evidence" value="ECO:0007669"/>
    <property type="project" value="UniProtKB-KW"/>
</dbReference>
<organism evidence="14 15">
    <name type="scientific">Candidatus Daviesbacteria bacterium RIFCSPHIGHO2_12_FULL_37_11</name>
    <dbReference type="NCBI Taxonomy" id="1797777"/>
    <lineage>
        <taxon>Bacteria</taxon>
        <taxon>Candidatus Daviesiibacteriota</taxon>
    </lineage>
</organism>
<dbReference type="AlphaFoldDB" id="A0A1F5KCW5"/>
<accession>A0A1F5KCW5</accession>
<dbReference type="PANTHER" id="PTHR10520">
    <property type="entry name" value="TRIFUNCTIONAL PURINE BIOSYNTHETIC PROTEIN ADENOSINE-3-RELATED"/>
    <property type="match status" value="1"/>
</dbReference>
<dbReference type="InterPro" id="IPR016188">
    <property type="entry name" value="PurM-like_N"/>
</dbReference>
<dbReference type="InterPro" id="IPR010918">
    <property type="entry name" value="PurM-like_C_dom"/>
</dbReference>
<feature type="domain" description="PurM-like C-terminal" evidence="13">
    <location>
        <begin position="301"/>
        <end position="425"/>
    </location>
</feature>
<dbReference type="PANTHER" id="PTHR10520:SF12">
    <property type="entry name" value="TRIFUNCTIONAL PURINE BIOSYNTHETIC PROTEIN ADENOSINE-3"/>
    <property type="match status" value="1"/>
</dbReference>
<evidence type="ECO:0000256" key="2">
    <source>
        <dbReference type="ARBA" id="ARBA00010280"/>
    </source>
</evidence>
<evidence type="ECO:0000256" key="5">
    <source>
        <dbReference type="ARBA" id="ARBA00022598"/>
    </source>
</evidence>
<dbReference type="Gene3D" id="3.90.650.10">
    <property type="entry name" value="PurM-like C-terminal domain"/>
    <property type="match status" value="1"/>
</dbReference>
<keyword evidence="6" id="KW-0547">Nucleotide-binding</keyword>
<sequence>MTASLQGFNIGLIMTELSPDQKGAASLTLGEVIVQTRTNFPDPRFHPIVLSESGQSHRYGIDTQGFTSWLNADGIGTKPEFAERLFSEDGDPSHFETLAFDTFAMIESDVARNGQILLGIAHIIDTNTAENADVISALARGTKKACDEGRFPLLNGETAELGYRSSGYGRTRVNWNAVGLSITVPNKFISGERLKPGQPIVALRETSLRSNGLTKARKILETNYVYRRGFPTLEEYTMDVLSEFVAECTGKYNFQLPRSLTMDFFNHLLGHNFFEQVLIPWHKDFPEVAEEILKPSTLYGKLIYEAQGGVYKDKLVDITGAAHISGGGVPEKGKRMVEDQGLGLHIHSPFPDPKGVKMLMNLARGLPDKGRKLIDERSAYQQWNRGIGFMVATSTLADADTFVKLAGDMGYEAAMAGEVVEAQVIALNNYVWRY</sequence>
<dbReference type="Proteomes" id="UP000176527">
    <property type="component" value="Unassembled WGS sequence"/>
</dbReference>
<comment type="similarity">
    <text evidence="2">Belongs to the AIR synthase family.</text>
</comment>
<comment type="pathway">
    <text evidence="1">Purine metabolism; IMP biosynthesis via de novo pathway; 5-amino-1-(5-phospho-D-ribosyl)imidazole from N(2)-formyl-N(1)-(5-phospho-D-ribosyl)glycinamide: step 2/2.</text>
</comment>
<evidence type="ECO:0000256" key="10">
    <source>
        <dbReference type="ARBA" id="ARBA00033093"/>
    </source>
</evidence>
<evidence type="ECO:0000313" key="14">
    <source>
        <dbReference type="EMBL" id="OGE38738.1"/>
    </source>
</evidence>
<evidence type="ECO:0000256" key="3">
    <source>
        <dbReference type="ARBA" id="ARBA00013047"/>
    </source>
</evidence>
<evidence type="ECO:0000259" key="13">
    <source>
        <dbReference type="Pfam" id="PF02769"/>
    </source>
</evidence>
<dbReference type="Pfam" id="PF02769">
    <property type="entry name" value="AIRS_C"/>
    <property type="match status" value="1"/>
</dbReference>
<protein>
    <recommendedName>
        <fullName evidence="4">Phosphoribosylformylglycinamidine cyclo-ligase</fullName>
        <ecNumber evidence="3">6.3.3.1</ecNumber>
    </recommendedName>
    <alternativeName>
        <fullName evidence="9">AIR synthase</fullName>
    </alternativeName>
    <alternativeName>
        <fullName evidence="10">AIRS</fullName>
    </alternativeName>
    <alternativeName>
        <fullName evidence="8">Phosphoribosyl-aminoimidazole synthetase</fullName>
    </alternativeName>
</protein>
<gene>
    <name evidence="14" type="ORF">A3F00_03655</name>
</gene>
<name>A0A1F5KCW5_9BACT</name>
<dbReference type="GO" id="GO:0006189">
    <property type="term" value="P:'de novo' IMP biosynthetic process"/>
    <property type="evidence" value="ECO:0007669"/>
    <property type="project" value="UniProtKB-UniPathway"/>
</dbReference>
<proteinExistence type="inferred from homology"/>
<evidence type="ECO:0000259" key="12">
    <source>
        <dbReference type="Pfam" id="PF00586"/>
    </source>
</evidence>
<evidence type="ECO:0000256" key="11">
    <source>
        <dbReference type="ARBA" id="ARBA00049057"/>
    </source>
</evidence>
<evidence type="ECO:0000256" key="8">
    <source>
        <dbReference type="ARBA" id="ARBA00031908"/>
    </source>
</evidence>
<dbReference type="SUPFAM" id="SSF56042">
    <property type="entry name" value="PurM C-terminal domain-like"/>
    <property type="match status" value="1"/>
</dbReference>
<dbReference type="EC" id="6.3.3.1" evidence="3"/>
<dbReference type="UniPathway" id="UPA00074">
    <property type="reaction ID" value="UER00129"/>
</dbReference>
<comment type="caution">
    <text evidence="14">The sequence shown here is derived from an EMBL/GenBank/DDBJ whole genome shotgun (WGS) entry which is preliminary data.</text>
</comment>